<dbReference type="OrthoDB" id="2637653at2759"/>
<feature type="transmembrane region" description="Helical" evidence="1">
    <location>
        <begin position="98"/>
        <end position="119"/>
    </location>
</feature>
<feature type="domain" description="DUF6533" evidence="2">
    <location>
        <begin position="21"/>
        <end position="68"/>
    </location>
</feature>
<dbReference type="RefSeq" id="XP_012185250.1">
    <property type="nucleotide sequence ID" value="XM_012329860.1"/>
</dbReference>
<organism evidence="3 4">
    <name type="scientific">Fibroporia radiculosa</name>
    <dbReference type="NCBI Taxonomy" id="599839"/>
    <lineage>
        <taxon>Eukaryota</taxon>
        <taxon>Fungi</taxon>
        <taxon>Dikarya</taxon>
        <taxon>Basidiomycota</taxon>
        <taxon>Agaricomycotina</taxon>
        <taxon>Agaricomycetes</taxon>
        <taxon>Polyporales</taxon>
        <taxon>Fibroporiaceae</taxon>
        <taxon>Fibroporia</taxon>
    </lineage>
</organism>
<reference evidence="3 4" key="1">
    <citation type="journal article" date="2012" name="Appl. Environ. Microbiol.">
        <title>Short-read sequencing for genomic analysis of the brown rot fungus Fibroporia radiculosa.</title>
        <authorList>
            <person name="Tang J.D."/>
            <person name="Perkins A.D."/>
            <person name="Sonstegard T.S."/>
            <person name="Schroeder S.G."/>
            <person name="Burgess S.C."/>
            <person name="Diehl S.V."/>
        </authorList>
    </citation>
    <scope>NUCLEOTIDE SEQUENCE [LARGE SCALE GENOMIC DNA]</scope>
    <source>
        <strain evidence="3 4">TFFH 294</strain>
    </source>
</reference>
<dbReference type="InterPro" id="IPR045340">
    <property type="entry name" value="DUF6533"/>
</dbReference>
<proteinExistence type="predicted"/>
<feature type="transmembrane region" description="Helical" evidence="1">
    <location>
        <begin position="174"/>
        <end position="195"/>
    </location>
</feature>
<gene>
    <name evidence="3" type="ORF">FIBRA_08208</name>
</gene>
<keyword evidence="1" id="KW-1133">Transmembrane helix</keyword>
<keyword evidence="1" id="KW-0812">Transmembrane</keyword>
<dbReference type="Pfam" id="PF20151">
    <property type="entry name" value="DUF6533"/>
    <property type="match status" value="1"/>
</dbReference>
<dbReference type="InParanoid" id="J4I2D1"/>
<dbReference type="EMBL" id="HE797217">
    <property type="protein sequence ID" value="CCM05967.1"/>
    <property type="molecule type" value="Genomic_DNA"/>
</dbReference>
<dbReference type="GeneID" id="24100878"/>
<evidence type="ECO:0000256" key="1">
    <source>
        <dbReference type="SAM" id="Phobius"/>
    </source>
</evidence>
<dbReference type="HOGENOM" id="CLU_035509_10_2_1"/>
<feature type="transmembrane region" description="Helical" evidence="1">
    <location>
        <begin position="216"/>
        <end position="236"/>
    </location>
</feature>
<name>J4I2D1_9APHY</name>
<evidence type="ECO:0000313" key="4">
    <source>
        <dbReference type="Proteomes" id="UP000006352"/>
    </source>
</evidence>
<evidence type="ECO:0000313" key="3">
    <source>
        <dbReference type="EMBL" id="CCM05967.1"/>
    </source>
</evidence>
<protein>
    <recommendedName>
        <fullName evidence="2">DUF6533 domain-containing protein</fullName>
    </recommendedName>
</protein>
<keyword evidence="1" id="KW-0472">Membrane</keyword>
<dbReference type="STRING" id="599839.J4I2D1"/>
<evidence type="ECO:0000259" key="2">
    <source>
        <dbReference type="Pfam" id="PF20151"/>
    </source>
</evidence>
<feature type="transmembrane region" description="Helical" evidence="1">
    <location>
        <begin position="131"/>
        <end position="154"/>
    </location>
</feature>
<accession>J4I2D1</accession>
<feature type="transmembrane region" description="Helical" evidence="1">
    <location>
        <begin position="242"/>
        <end position="263"/>
    </location>
</feature>
<dbReference type="Proteomes" id="UP000006352">
    <property type="component" value="Unassembled WGS sequence"/>
</dbReference>
<keyword evidence="4" id="KW-1185">Reference proteome</keyword>
<dbReference type="AlphaFoldDB" id="J4I2D1"/>
<sequence>MLDPAVEDQGYASEVDLTFKFAIAATCFLVYDTLVHISDEASAPIVKYIWGGHQRWLKWTYVFVRHLPYLAQGSILTLTGKAQFDKGFTWTQTQCKDWITYQLAFNEALIIVVEGILIFRIYAMYNGNRSLTAIVLLLFVVEVTAMIAVLAVSIPDIEFTKECIITKTPDIFTSYWILSLSFETILFFLTLVKFFSSVSRRLGRQSILFLLFRDGTWAYAIIFLIMLTNILLYHIVRNPLAGLGFFWQLAIMSFAGAHVLLNLRRLAVGKIFSTGSPMLMDDSAPHFTPRFGHLDEGTESTDEGHVAVEMHDMKPSVTEFP</sequence>